<evidence type="ECO:0000256" key="10">
    <source>
        <dbReference type="ARBA" id="ARBA00022840"/>
    </source>
</evidence>
<dbReference type="InterPro" id="IPR003593">
    <property type="entry name" value="AAA+_ATPase"/>
</dbReference>
<dbReference type="Pfam" id="PF17862">
    <property type="entry name" value="AAA_lid_3"/>
    <property type="match status" value="1"/>
</dbReference>
<dbReference type="GO" id="GO:0005524">
    <property type="term" value="F:ATP binding"/>
    <property type="evidence" value="ECO:0007669"/>
    <property type="project" value="UniProtKB-UniRule"/>
</dbReference>
<comment type="similarity">
    <text evidence="16">Belongs to the AAA ATPase family.</text>
</comment>
<reference evidence="19 20" key="1">
    <citation type="submission" date="2019-03" db="EMBL/GenBank/DDBJ databases">
        <title>Genomic Encyclopedia of Type Strains, Phase IV (KMG-IV): sequencing the most valuable type-strain genomes for metagenomic binning, comparative biology and taxonomic classification.</title>
        <authorList>
            <person name="Goeker M."/>
        </authorList>
    </citation>
    <scope>NUCLEOTIDE SEQUENCE [LARGE SCALE GENOMIC DNA]</scope>
    <source>
        <strain evidence="19 20">DSM 100433</strain>
    </source>
</reference>
<keyword evidence="9 15" id="KW-0862">Zinc</keyword>
<dbReference type="EC" id="3.4.24.-" evidence="15"/>
<dbReference type="GO" id="GO:0004176">
    <property type="term" value="F:ATP-dependent peptidase activity"/>
    <property type="evidence" value="ECO:0007669"/>
    <property type="project" value="InterPro"/>
</dbReference>
<evidence type="ECO:0000256" key="4">
    <source>
        <dbReference type="ARBA" id="ARBA00022670"/>
    </source>
</evidence>
<keyword evidence="10 15" id="KW-0067">ATP-binding</keyword>
<evidence type="ECO:0000256" key="5">
    <source>
        <dbReference type="ARBA" id="ARBA00022692"/>
    </source>
</evidence>
<keyword evidence="6 15" id="KW-0479">Metal-binding</keyword>
<evidence type="ECO:0000256" key="8">
    <source>
        <dbReference type="ARBA" id="ARBA00022801"/>
    </source>
</evidence>
<feature type="compositionally biased region" description="Basic and acidic residues" evidence="17">
    <location>
        <begin position="675"/>
        <end position="710"/>
    </location>
</feature>
<dbReference type="Pfam" id="PF01434">
    <property type="entry name" value="Peptidase_M41"/>
    <property type="match status" value="1"/>
</dbReference>
<keyword evidence="8 15" id="KW-0378">Hydrolase</keyword>
<dbReference type="FunFam" id="1.10.8.60:FF:000001">
    <property type="entry name" value="ATP-dependent zinc metalloprotease FtsH"/>
    <property type="match status" value="1"/>
</dbReference>
<accession>A0A9X8UKR0</accession>
<evidence type="ECO:0000256" key="9">
    <source>
        <dbReference type="ARBA" id="ARBA00022833"/>
    </source>
</evidence>
<feature type="transmembrane region" description="Helical" evidence="15">
    <location>
        <begin position="9"/>
        <end position="29"/>
    </location>
</feature>
<dbReference type="FunFam" id="1.20.58.760:FF:000001">
    <property type="entry name" value="ATP-dependent zinc metalloprotease FtsH"/>
    <property type="match status" value="1"/>
</dbReference>
<evidence type="ECO:0000256" key="3">
    <source>
        <dbReference type="ARBA" id="ARBA00022475"/>
    </source>
</evidence>
<feature type="compositionally biased region" description="Basic and acidic residues" evidence="17">
    <location>
        <begin position="759"/>
        <end position="778"/>
    </location>
</feature>
<dbReference type="PROSITE" id="PS00674">
    <property type="entry name" value="AAA"/>
    <property type="match status" value="1"/>
</dbReference>
<feature type="binding site" evidence="15">
    <location>
        <begin position="261"/>
        <end position="268"/>
    </location>
    <ligand>
        <name>ATP</name>
        <dbReference type="ChEBI" id="CHEBI:30616"/>
    </ligand>
</feature>
<dbReference type="SUPFAM" id="SSF140990">
    <property type="entry name" value="FtsH protease domain-like"/>
    <property type="match status" value="1"/>
</dbReference>
<feature type="transmembrane region" description="Helical" evidence="15">
    <location>
        <begin position="170"/>
        <end position="191"/>
    </location>
</feature>
<feature type="binding site" evidence="15">
    <location>
        <position position="483"/>
    </location>
    <ligand>
        <name>Zn(2+)</name>
        <dbReference type="ChEBI" id="CHEBI:29105"/>
        <note>catalytic</note>
    </ligand>
</feature>
<dbReference type="GO" id="GO:0004222">
    <property type="term" value="F:metalloendopeptidase activity"/>
    <property type="evidence" value="ECO:0007669"/>
    <property type="project" value="InterPro"/>
</dbReference>
<proteinExistence type="inferred from homology"/>
<evidence type="ECO:0000256" key="2">
    <source>
        <dbReference type="ARBA" id="ARBA00010044"/>
    </source>
</evidence>
<keyword evidence="4 15" id="KW-0645">Protease</keyword>
<dbReference type="InterPro" id="IPR003959">
    <property type="entry name" value="ATPase_AAA_core"/>
</dbReference>
<dbReference type="Gene3D" id="1.20.58.760">
    <property type="entry name" value="Peptidase M41"/>
    <property type="match status" value="1"/>
</dbReference>
<dbReference type="GO" id="GO:0030163">
    <property type="term" value="P:protein catabolic process"/>
    <property type="evidence" value="ECO:0007669"/>
    <property type="project" value="UniProtKB-UniRule"/>
</dbReference>
<name>A0A9X8UKR0_9FIRM</name>
<dbReference type="GO" id="GO:0016887">
    <property type="term" value="F:ATP hydrolysis activity"/>
    <property type="evidence" value="ECO:0007669"/>
    <property type="project" value="UniProtKB-UniRule"/>
</dbReference>
<comment type="similarity">
    <text evidence="2 15">In the C-terminal section; belongs to the peptidase M41 family.</text>
</comment>
<dbReference type="InterPro" id="IPR000642">
    <property type="entry name" value="Peptidase_M41"/>
</dbReference>
<dbReference type="CDD" id="cd19501">
    <property type="entry name" value="RecA-like_FtsH"/>
    <property type="match status" value="1"/>
</dbReference>
<dbReference type="NCBIfam" id="TIGR01241">
    <property type="entry name" value="FtsH_fam"/>
    <property type="match status" value="1"/>
</dbReference>
<comment type="subcellular location">
    <subcellularLocation>
        <location evidence="15">Cell membrane</location>
        <topology evidence="15">Multi-pass membrane protein</topology>
        <orientation evidence="15">Cytoplasmic side</orientation>
    </subcellularLocation>
    <subcellularLocation>
        <location evidence="1">Membrane</location>
    </subcellularLocation>
</comment>
<evidence type="ECO:0000256" key="7">
    <source>
        <dbReference type="ARBA" id="ARBA00022741"/>
    </source>
</evidence>
<dbReference type="FunFam" id="3.40.50.300:FF:000001">
    <property type="entry name" value="ATP-dependent zinc metalloprotease FtsH"/>
    <property type="match status" value="1"/>
</dbReference>
<dbReference type="InterPro" id="IPR027417">
    <property type="entry name" value="P-loop_NTPase"/>
</dbReference>
<keyword evidence="12 15" id="KW-0482">Metalloprotease</keyword>
<sequence>MANKRPKGISVYLIMLASLMLIAMFMFSMNNSSVSIQYPQVLRLFDEHRVSRYSLDFTNGEMELAVKIKPSEMQSMLGQNAAGLTVGNSNEQALAGGLFGMFGSGGTNNPQRPGGSAPDAEQEMTLSYRLPSITLFLEHVDPVQYEKEYNELNPDNPLVWNWTPPKGESLFTLLLPTLLIIGVMMVFYWLMMRQAGGGGKMMSFSKAKVKSPDDSRKVTFDDVAGADEEKAELVEIVEFLKNPSKFNMLGARIPKGVLLMGPPGTGKTLLARAVAGEAGVPFFSISGSDFVEMFVGVGASRVRDLFDNAKKNAPSIVFIDEIDAVGRHRGAGLGGGHDEREQTLNQLLVEMDGFGANSGVIIIAATNRRDILDPALLRPGRFDRQIVVGYPDVKGREEILRVHTRGKPIGPDVDLRTIAKTTVGFTGADLENLVNEAALMAARSSRKAITMEDIEMATIKVVAGPEKRSHVVSEKDKRLTAFHEAGHAVTTYYCETQKKVHEVSIIPRGMAGGYTMSLPEEDTSYNTKHEMEEEIVTLLAGRMAEKLVLDDISTGASNDIERATKIARAMVTRYGFSERLGPIVYGQDEEEVFLGMDINHTRNYSETVAAEIDEEIRAIIDTAYDKAEEILTEHRDQLDRVANFLFEYEKVDAEGFEKLMKGDESVYGEYEQKLKEREEQERRRKKEQEEQARQREQRRREEEELRRQRESMNGAPGNAYVEYPPKPEPPRDPKSPPPADEMYPPVRKEMPKENPSQDESVKPEPPVDEKRDDGTDNK</sequence>
<evidence type="ECO:0000256" key="14">
    <source>
        <dbReference type="ARBA" id="ARBA00061570"/>
    </source>
</evidence>
<dbReference type="SMART" id="SM00382">
    <property type="entry name" value="AAA"/>
    <property type="match status" value="1"/>
</dbReference>
<dbReference type="InterPro" id="IPR003960">
    <property type="entry name" value="ATPase_AAA_CS"/>
</dbReference>
<comment type="function">
    <text evidence="15">Acts as a processive, ATP-dependent zinc metallopeptidase for both cytoplasmic and membrane proteins. Plays a role in the quality control of integral membrane proteins.</text>
</comment>
<keyword evidence="7 15" id="KW-0547">Nucleotide-binding</keyword>
<dbReference type="Proteomes" id="UP000294682">
    <property type="component" value="Unassembled WGS sequence"/>
</dbReference>
<dbReference type="SUPFAM" id="SSF52540">
    <property type="entry name" value="P-loop containing nucleoside triphosphate hydrolases"/>
    <property type="match status" value="1"/>
</dbReference>
<evidence type="ECO:0000313" key="20">
    <source>
        <dbReference type="Proteomes" id="UP000294682"/>
    </source>
</evidence>
<keyword evidence="13 15" id="KW-0472">Membrane</keyword>
<evidence type="ECO:0000256" key="1">
    <source>
        <dbReference type="ARBA" id="ARBA00004370"/>
    </source>
</evidence>
<dbReference type="InterPro" id="IPR005936">
    <property type="entry name" value="FtsH"/>
</dbReference>
<evidence type="ECO:0000256" key="11">
    <source>
        <dbReference type="ARBA" id="ARBA00022989"/>
    </source>
</evidence>
<feature type="domain" description="AAA+ ATPase" evidence="18">
    <location>
        <begin position="253"/>
        <end position="392"/>
    </location>
</feature>
<dbReference type="EMBL" id="SLUK01000002">
    <property type="protein sequence ID" value="TCL44695.1"/>
    <property type="molecule type" value="Genomic_DNA"/>
</dbReference>
<evidence type="ECO:0000259" key="18">
    <source>
        <dbReference type="SMART" id="SM00382"/>
    </source>
</evidence>
<dbReference type="PANTHER" id="PTHR23076">
    <property type="entry name" value="METALLOPROTEASE M41 FTSH"/>
    <property type="match status" value="1"/>
</dbReference>
<evidence type="ECO:0000256" key="15">
    <source>
        <dbReference type="HAMAP-Rule" id="MF_01458"/>
    </source>
</evidence>
<dbReference type="InterPro" id="IPR037219">
    <property type="entry name" value="Peptidase_M41-like"/>
</dbReference>
<protein>
    <recommendedName>
        <fullName evidence="15">ATP-dependent zinc metalloprotease FtsH</fullName>
        <ecNumber evidence="15">3.4.24.-</ecNumber>
    </recommendedName>
</protein>
<keyword evidence="3 15" id="KW-1003">Cell membrane</keyword>
<dbReference type="InterPro" id="IPR041569">
    <property type="entry name" value="AAA_lid_3"/>
</dbReference>
<evidence type="ECO:0000256" key="16">
    <source>
        <dbReference type="RuleBase" id="RU003651"/>
    </source>
</evidence>
<evidence type="ECO:0000256" key="17">
    <source>
        <dbReference type="SAM" id="MobiDB-lite"/>
    </source>
</evidence>
<feature type="active site" evidence="15">
    <location>
        <position position="484"/>
    </location>
</feature>
<dbReference type="Gene3D" id="3.40.50.300">
    <property type="entry name" value="P-loop containing nucleotide triphosphate hydrolases"/>
    <property type="match status" value="1"/>
</dbReference>
<dbReference type="Gene3D" id="1.10.8.60">
    <property type="match status" value="1"/>
</dbReference>
<dbReference type="AlphaFoldDB" id="A0A9X8UKR0"/>
<dbReference type="GO" id="GO:0008270">
    <property type="term" value="F:zinc ion binding"/>
    <property type="evidence" value="ECO:0007669"/>
    <property type="project" value="UniProtKB-UniRule"/>
</dbReference>
<feature type="binding site" evidence="15">
    <location>
        <position position="487"/>
    </location>
    <ligand>
        <name>Zn(2+)</name>
        <dbReference type="ChEBI" id="CHEBI:29105"/>
        <note>catalytic</note>
    </ligand>
</feature>
<dbReference type="HAMAP" id="MF_01458">
    <property type="entry name" value="FtsH"/>
    <property type="match status" value="1"/>
</dbReference>
<feature type="region of interest" description="Disordered" evidence="17">
    <location>
        <begin position="675"/>
        <end position="778"/>
    </location>
</feature>
<keyword evidence="11 15" id="KW-1133">Transmembrane helix</keyword>
<comment type="caution">
    <text evidence="19">The sequence shown here is derived from an EMBL/GenBank/DDBJ whole genome shotgun (WGS) entry which is preliminary data.</text>
</comment>
<dbReference type="GO" id="GO:0005886">
    <property type="term" value="C:plasma membrane"/>
    <property type="evidence" value="ECO:0007669"/>
    <property type="project" value="UniProtKB-SubCell"/>
</dbReference>
<evidence type="ECO:0000256" key="13">
    <source>
        <dbReference type="ARBA" id="ARBA00023136"/>
    </source>
</evidence>
<organism evidence="19 20">
    <name type="scientific">Harryflintia acetispora</name>
    <dbReference type="NCBI Taxonomy" id="1849041"/>
    <lineage>
        <taxon>Bacteria</taxon>
        <taxon>Bacillati</taxon>
        <taxon>Bacillota</taxon>
        <taxon>Clostridia</taxon>
        <taxon>Eubacteriales</taxon>
        <taxon>Oscillospiraceae</taxon>
        <taxon>Harryflintia</taxon>
    </lineage>
</organism>
<evidence type="ECO:0000313" key="19">
    <source>
        <dbReference type="EMBL" id="TCL44695.1"/>
    </source>
</evidence>
<dbReference type="PANTHER" id="PTHR23076:SF113">
    <property type="entry name" value="ATP-DEPENDENT ZINC METALLOPROTEASE FTSH 1, CHLOROPLASTIC-RELATED"/>
    <property type="match status" value="1"/>
</dbReference>
<dbReference type="Pfam" id="PF00004">
    <property type="entry name" value="AAA"/>
    <property type="match status" value="1"/>
</dbReference>
<evidence type="ECO:0000256" key="12">
    <source>
        <dbReference type="ARBA" id="ARBA00023049"/>
    </source>
</evidence>
<gene>
    <name evidence="15" type="primary">ftsH</name>
    <name evidence="19" type="ORF">EDD78_102321</name>
</gene>
<keyword evidence="20" id="KW-1185">Reference proteome</keyword>
<comment type="subunit">
    <text evidence="15">Homohexamer.</text>
</comment>
<comment type="similarity">
    <text evidence="14 15">In the central section; belongs to the AAA ATPase family.</text>
</comment>
<evidence type="ECO:0000256" key="6">
    <source>
        <dbReference type="ARBA" id="ARBA00022723"/>
    </source>
</evidence>
<comment type="cofactor">
    <cofactor evidence="15">
        <name>Zn(2+)</name>
        <dbReference type="ChEBI" id="CHEBI:29105"/>
    </cofactor>
    <text evidence="15">Binds 1 zinc ion per subunit.</text>
</comment>
<keyword evidence="5 15" id="KW-0812">Transmembrane</keyword>
<dbReference type="GO" id="GO:0006508">
    <property type="term" value="P:proteolysis"/>
    <property type="evidence" value="ECO:0007669"/>
    <property type="project" value="UniProtKB-KW"/>
</dbReference>
<feature type="binding site" evidence="15">
    <location>
        <position position="559"/>
    </location>
    <ligand>
        <name>Zn(2+)</name>
        <dbReference type="ChEBI" id="CHEBI:29105"/>
        <note>catalytic</note>
    </ligand>
</feature>